<reference evidence="4" key="1">
    <citation type="submission" date="2016-01" db="EMBL/GenBank/DDBJ databases">
        <authorList>
            <person name="Mitreva M."/>
            <person name="Pepin K.H."/>
            <person name="Mihindukulasuriya K.A."/>
            <person name="Fulton R."/>
            <person name="Fronick C."/>
            <person name="O'Laughlin M."/>
            <person name="Miner T."/>
            <person name="Herter B."/>
            <person name="Rosa B.A."/>
            <person name="Cordes M."/>
            <person name="Tomlinson C."/>
            <person name="Wollam A."/>
            <person name="Palsikar V.B."/>
            <person name="Mardis E.R."/>
            <person name="Wilson R.K."/>
        </authorList>
    </citation>
    <scope>NUCLEOTIDE SEQUENCE [LARGE SCALE GENOMIC DNA]</scope>
    <source>
        <strain evidence="4">DNF00896</strain>
    </source>
</reference>
<evidence type="ECO:0000256" key="1">
    <source>
        <dbReference type="SAM" id="MobiDB-lite"/>
    </source>
</evidence>
<dbReference type="OrthoDB" id="2008594at2"/>
<evidence type="ECO:0000256" key="2">
    <source>
        <dbReference type="SAM" id="SignalP"/>
    </source>
</evidence>
<evidence type="ECO:0000313" key="4">
    <source>
        <dbReference type="Proteomes" id="UP000070394"/>
    </source>
</evidence>
<feature type="chain" id="PRO_5007461152" evidence="2">
    <location>
        <begin position="37"/>
        <end position="2153"/>
    </location>
</feature>
<feature type="non-terminal residue" evidence="3">
    <location>
        <position position="2153"/>
    </location>
</feature>
<keyword evidence="2" id="KW-0732">Signal</keyword>
<feature type="signal peptide" evidence="2">
    <location>
        <begin position="1"/>
        <end position="36"/>
    </location>
</feature>
<dbReference type="RefSeq" id="WP_060931517.1">
    <property type="nucleotide sequence ID" value="NZ_KQ959834.1"/>
</dbReference>
<feature type="region of interest" description="Disordered" evidence="1">
    <location>
        <begin position="169"/>
        <end position="190"/>
    </location>
</feature>
<evidence type="ECO:0000313" key="3">
    <source>
        <dbReference type="EMBL" id="KXB56683.1"/>
    </source>
</evidence>
<proteinExistence type="predicted"/>
<dbReference type="PATRIC" id="fig|467210.3.peg.1805"/>
<dbReference type="Proteomes" id="UP000070394">
    <property type="component" value="Unassembled WGS sequence"/>
</dbReference>
<accession>A0A133ZMK5</accession>
<feature type="region of interest" description="Disordered" evidence="1">
    <location>
        <begin position="2086"/>
        <end position="2125"/>
    </location>
</feature>
<keyword evidence="4" id="KW-1185">Reference proteome</keyword>
<protein>
    <submittedName>
        <fullName evidence="3">Repeat protein</fullName>
    </submittedName>
</protein>
<dbReference type="EMBL" id="LSDA01000100">
    <property type="protein sequence ID" value="KXB56683.1"/>
    <property type="molecule type" value="Genomic_DNA"/>
</dbReference>
<sequence length="2153" mass="230030">MKKNNLIKKVKQTTAGLLTAAMVLTGAPLGSLSAMASTLPDNAELLPTSPPAFPAIGHTDYSDIPVTRVGNYTFGNSNTTAYAFGPVESATNSYSGFNSFNIGAITDTNSAKNNTKGYLSGNGDAYTSGILGTAAVKSGWSTNWWNTYYAFGSETQVTPSGVTYESDNITPKDTPSASAPAVSKTPFKPVGNGTVTEISVPNGASTDKIEVRLEVKPSDDNQTVLVKYTVYNPTGNHVDFWIGNESDTQVYHTDGCHIIVNEGQTHLHMMDILADHGLQGRYAGEGSSDNDKYGLADFDVRVAGGTNVDNRVWAGKYSITAGVNHTNWVFAKNAKDNIFMQGIDSAAAWSSHFSLDSHEMQYSSFEISMRPAVYYVDPEYHGADSCGYITLPYKSVKDAVDAMRTKGVKKGYIFLVHDDIVTQKIDIPANLDVQIASSPYKDLSGLDITKTSTRTGRLANNNYIDLDAENIDPTSTAVHSIKRGGSLAPTDPIFNVNQSGSKLQFYNVTVDGDSKDAKAPLIDVTNGEVVLNAGTTIQNAKVIEANVASAISVGSAGTLSLNGQGGTVEIKNNSSTKNGSAVIIKDDASNDHPVTINGDVQATTNTNEVGKANVDIGKKGLWVKKGDTFEGKINVNTTNTPNSDDQATPIVDFAERNVAGVTVPYSTSNFGNDTIGQSIDDADVSNRETAAAGTTPTSQVSGRLYLNAAFKTITISYVDENGSNIGINPVGGTDPNKFAHGTVNPVTIQKAVGSKVGEDANNGIVNAPTLAGYMINSVTFSPDYAETGKSTGTGTNVVNGTIEKKMTTGTPAKPTGNIGGKVYSTDVDITVEYIKAGKTYKFDAQGGGAVTDRYESISATATTSTLGTLPRPVKTGYDFVKWVKYNDVNNNNVYDAGDNDIVDMGTDTTPFPVPNGNPETIKMYAVWRPGSTTYDVRRNYVNSNPSLSLNLGSDVDSYQITHVVDHDPATIPGYKYVSGTKTPLSIGTLDTNPAPVANAGHLHIDSMPALNVTTNYKYIVDTSQSFTFTVKYVDAAGNDIGSAPAPSQKRAEQAINAQKQNISGYTYNNMTIDAGYNSNITHYIVGLDVPALLTTNDTTNGVFAGHMPNQDVTVTFHYSVDAGMNLVRRYLDHERNDSMITSKVNGPYTPGDALNAADFTFAITDELYGYVYGTHTLDNLDPAGSGSVAVDATGNITGNMPSAGNGVIVKYLLNHDANKWRTINFTVANTPNNSGSVDPLPAGAPTSFLANDGTTAGSAHAYTFDKLKTEGYVPDVTPNRYYKFDGWYKDAAATQQVNGTDTFPTVSPNAPLTLYAKFVEDPSQWFDINFAAGSNGSISAPATIHVPYDYTWSQVAALPSVLLPTAQLPTATPVANFLFNGWKDPNGAFMQPTSTLTNHATYTAFFSQDPNVFGGIGSITPTGHIDSDGSGLIRINGTTPGNVYVISDPDGNIVAVVPGNGTGSITNVPGLTPGAHYNVQEGTPDTVATVGQPISSITGTSVSTPRDVFIPTVEDNYNIGYDPQNPGMAQIVVNPADPDADYALIDENGNVVPYPGSDNGWMTPVGNNPSTVTFNNLNPNETYTVVARKKGNTAIPNPLTKLSDGTQIVANPGDMANAPKYIVEVKDNDPTPSAVEVVTVGTTNVNASVYSEAKAGEEVTVHANPVDANGKNFLYWQVLAGRAVGVSGRITTNDLTFKLSNSNIVLKAVYEVNKIATDDGDLTEEIRGGAQGEFGLVPSQIPSLINGLTTPLDRSLISVNGATVEYRVVFNKRNATDTEAAAAKAVSDSGIDHPDAYTAAYALDIKQERYVNGRRVDDPSATPSNATIDVVAQLPANDTDQLDYQLFDMTSGTPVEVTSFNKNDVPDNAGLITFTGNLNHSYVLVYSKIFYVTFIDNKPVLDYQHLNDATRNFYKRFKVRRKENVEDSYYSLDYGVVTNYAQNDVPGTITTPFEDIYGVQYDYVNWSKKEDSISVYDTTSQVTKAIIIYAGYKDNKPKVTGARKTLGNTIDEAKDIMMDPYLKVGEAAELQEAINKAIDTLNWARGILDANGIDHGRMANYAELQQQIDALRRLIDRYRAVIDGRRGDRNRRTGGASGGGNSSSGRGSKLLTPGEKSQQSTARNEGSNVRAFVLGVDGAWETNPVTKGWSFVL</sequence>
<name>A0A133ZMK5_9FIRM</name>
<comment type="caution">
    <text evidence="3">The sequence shown here is derived from an EMBL/GenBank/DDBJ whole genome shotgun (WGS) entry which is preliminary data.</text>
</comment>
<gene>
    <name evidence="3" type="ORF">HMPREF1866_01819</name>
</gene>
<dbReference type="STRING" id="467210.HMPREF1866_01819"/>
<feature type="compositionally biased region" description="Polar residues" evidence="1">
    <location>
        <begin position="2115"/>
        <end position="2125"/>
    </location>
</feature>
<organism evidence="3 4">
    <name type="scientific">Lachnoanaerobaculum saburreum</name>
    <dbReference type="NCBI Taxonomy" id="467210"/>
    <lineage>
        <taxon>Bacteria</taxon>
        <taxon>Bacillati</taxon>
        <taxon>Bacillota</taxon>
        <taxon>Clostridia</taxon>
        <taxon>Lachnospirales</taxon>
        <taxon>Lachnospiraceae</taxon>
        <taxon>Lachnoanaerobaculum</taxon>
    </lineage>
</organism>